<feature type="compositionally biased region" description="Pro residues" evidence="1">
    <location>
        <begin position="129"/>
        <end position="139"/>
    </location>
</feature>
<dbReference type="STRING" id="383372.Rcas_0693"/>
<dbReference type="eggNOG" id="COG1432">
    <property type="taxonomic scope" value="Bacteria"/>
</dbReference>
<dbReference type="RefSeq" id="WP_012119245.1">
    <property type="nucleotide sequence ID" value="NC_009767.1"/>
</dbReference>
<protein>
    <recommendedName>
        <fullName evidence="2">PIN-like domain-containing protein</fullName>
    </recommendedName>
</protein>
<dbReference type="OrthoDB" id="9791898at2"/>
<dbReference type="KEGG" id="rca:Rcas_0693"/>
<dbReference type="AlphaFoldDB" id="A7NH68"/>
<dbReference type="Pfam" id="PF18475">
    <property type="entry name" value="PIN7"/>
    <property type="match status" value="1"/>
</dbReference>
<name>A7NH68_ROSCS</name>
<evidence type="ECO:0000259" key="2">
    <source>
        <dbReference type="Pfam" id="PF18475"/>
    </source>
</evidence>
<proteinExistence type="predicted"/>
<sequence>MVTDYVLIDYENVQPDLLPLLDHKQMRVIVFVGACKKSVPFEFAAAMQRLGRRATYVKLSGNGSNALDFHIAFYLGVLAVRDSAAYFHIISKDTGYDPLIQHLRARDIKAHRFEDVRDIPTIKKDLSSPLPPAPAPEPRCLPAAGAPSVPQPEPNEHSAAAGAPKTGAHATNGVAPPLNGVHAAAMPNGTAVKAVNGNGVHASSGTIAVLAIAGDNQGCVRDGSTGAPSRHCLRPGQQQRTTQMRQQELHHLPMPALPHNFHQTNGSTLFSCTSRNRAPPDLAK</sequence>
<feature type="region of interest" description="Disordered" evidence="1">
    <location>
        <begin position="265"/>
        <end position="284"/>
    </location>
</feature>
<dbReference type="InterPro" id="IPR041494">
    <property type="entry name" value="PIN7"/>
</dbReference>
<dbReference type="Proteomes" id="UP000000263">
    <property type="component" value="Chromosome"/>
</dbReference>
<feature type="region of interest" description="Disordered" evidence="1">
    <location>
        <begin position="123"/>
        <end position="176"/>
    </location>
</feature>
<feature type="domain" description="PIN-like" evidence="2">
    <location>
        <begin position="7"/>
        <end position="105"/>
    </location>
</feature>
<feature type="compositionally biased region" description="Low complexity" evidence="1">
    <location>
        <begin position="159"/>
        <end position="171"/>
    </location>
</feature>
<dbReference type="EMBL" id="CP000804">
    <property type="protein sequence ID" value="ABU56815.1"/>
    <property type="molecule type" value="Genomic_DNA"/>
</dbReference>
<accession>A7NH68</accession>
<evidence type="ECO:0000313" key="3">
    <source>
        <dbReference type="EMBL" id="ABU56815.1"/>
    </source>
</evidence>
<evidence type="ECO:0000256" key="1">
    <source>
        <dbReference type="SAM" id="MobiDB-lite"/>
    </source>
</evidence>
<dbReference type="HOGENOM" id="CLU_979631_0_0_0"/>
<organism evidence="3 4">
    <name type="scientific">Roseiflexus castenholzii (strain DSM 13941 / HLO8)</name>
    <dbReference type="NCBI Taxonomy" id="383372"/>
    <lineage>
        <taxon>Bacteria</taxon>
        <taxon>Bacillati</taxon>
        <taxon>Chloroflexota</taxon>
        <taxon>Chloroflexia</taxon>
        <taxon>Chloroflexales</taxon>
        <taxon>Roseiflexineae</taxon>
        <taxon>Roseiflexaceae</taxon>
        <taxon>Roseiflexus</taxon>
    </lineage>
</organism>
<gene>
    <name evidence="3" type="ordered locus">Rcas_0693</name>
</gene>
<evidence type="ECO:0000313" key="4">
    <source>
        <dbReference type="Proteomes" id="UP000000263"/>
    </source>
</evidence>
<reference evidence="3 4" key="1">
    <citation type="submission" date="2007-08" db="EMBL/GenBank/DDBJ databases">
        <title>Complete sequence of Roseiflexus castenholzii DSM 13941.</title>
        <authorList>
            <consortium name="US DOE Joint Genome Institute"/>
            <person name="Copeland A."/>
            <person name="Lucas S."/>
            <person name="Lapidus A."/>
            <person name="Barry K."/>
            <person name="Glavina del Rio T."/>
            <person name="Dalin E."/>
            <person name="Tice H."/>
            <person name="Pitluck S."/>
            <person name="Thompson L.S."/>
            <person name="Brettin T."/>
            <person name="Bruce D."/>
            <person name="Detter J.C."/>
            <person name="Han C."/>
            <person name="Tapia R."/>
            <person name="Schmutz J."/>
            <person name="Larimer F."/>
            <person name="Land M."/>
            <person name="Hauser L."/>
            <person name="Kyrpides N."/>
            <person name="Mikhailova N."/>
            <person name="Bryant D.A."/>
            <person name="Hanada S."/>
            <person name="Tsukatani Y."/>
            <person name="Richardson P."/>
        </authorList>
    </citation>
    <scope>NUCLEOTIDE SEQUENCE [LARGE SCALE GENOMIC DNA]</scope>
    <source>
        <strain evidence="4">DSM 13941 / HLO8</strain>
    </source>
</reference>
<keyword evidence="4" id="KW-1185">Reference proteome</keyword>
<feature type="compositionally biased region" description="Polar residues" evidence="1">
    <location>
        <begin position="265"/>
        <end position="276"/>
    </location>
</feature>